<dbReference type="InterPro" id="IPR050765">
    <property type="entry name" value="Riboflavin_Biosynth_HTPR"/>
</dbReference>
<dbReference type="GO" id="GO:0008703">
    <property type="term" value="F:5-amino-6-(5-phosphoribosylamino)uracil reductase activity"/>
    <property type="evidence" value="ECO:0007669"/>
    <property type="project" value="InterPro"/>
</dbReference>
<dbReference type="PANTHER" id="PTHR38011:SF12">
    <property type="entry name" value="BIFUNCTIONAL DEAMINASE-REDUCTASE DOMAIN PROTEIN"/>
    <property type="match status" value="1"/>
</dbReference>
<reference evidence="2" key="1">
    <citation type="submission" date="2020-12" db="EMBL/GenBank/DDBJ databases">
        <title>Genomic characterization of non-nitrogen-fixing Frankia strains.</title>
        <authorList>
            <person name="Carlos-Shanley C."/>
            <person name="Guerra T."/>
            <person name="Hahn D."/>
        </authorList>
    </citation>
    <scope>NUCLEOTIDE SEQUENCE</scope>
    <source>
        <strain evidence="2">CN6</strain>
    </source>
</reference>
<proteinExistence type="predicted"/>
<protein>
    <submittedName>
        <fullName evidence="2">Dihydrofolate reductase</fullName>
    </submittedName>
</protein>
<dbReference type="Gene3D" id="3.40.430.10">
    <property type="entry name" value="Dihydrofolate Reductase, subunit A"/>
    <property type="match status" value="1"/>
</dbReference>
<evidence type="ECO:0000259" key="1">
    <source>
        <dbReference type="Pfam" id="PF01872"/>
    </source>
</evidence>
<dbReference type="PANTHER" id="PTHR38011">
    <property type="entry name" value="DIHYDROFOLATE REDUCTASE FAMILY PROTEIN (AFU_ORTHOLOGUE AFUA_8G06820)"/>
    <property type="match status" value="1"/>
</dbReference>
<dbReference type="Pfam" id="PF01872">
    <property type="entry name" value="RibD_C"/>
    <property type="match status" value="1"/>
</dbReference>
<dbReference type="GO" id="GO:0009231">
    <property type="term" value="P:riboflavin biosynthetic process"/>
    <property type="evidence" value="ECO:0007669"/>
    <property type="project" value="InterPro"/>
</dbReference>
<dbReference type="InterPro" id="IPR002734">
    <property type="entry name" value="RibDG_C"/>
</dbReference>
<sequence length="217" mass="23234">MTKLRAHCLSMSLDGYMAGPAQSVDNPLGVGGPKLHEWMFETRAGRSMMGLEDGTDGADSDLVTAGFDGIGATIMGRNMFGPVRGPWESADEWTGWWGEEPPFHHPVFVLTHHARPSVEMKGGTVFHFVTDGIEAALRRAVEAADGQDVRLGGGAATVQAYLRAGLVDELHVALVPVLLRGGERLFDGLDDGPRELEVVEVVQSPGVSHVRLSRPAA</sequence>
<dbReference type="EMBL" id="JAEACQ010000161">
    <property type="protein sequence ID" value="MBL7627470.1"/>
    <property type="molecule type" value="Genomic_DNA"/>
</dbReference>
<comment type="caution">
    <text evidence="2">The sequence shown here is derived from an EMBL/GenBank/DDBJ whole genome shotgun (WGS) entry which is preliminary data.</text>
</comment>
<name>A0A937RBN6_9ACTN</name>
<keyword evidence="3" id="KW-1185">Reference proteome</keyword>
<dbReference type="AlphaFoldDB" id="A0A937RBN6"/>
<feature type="domain" description="Bacterial bifunctional deaminase-reductase C-terminal" evidence="1">
    <location>
        <begin position="10"/>
        <end position="192"/>
    </location>
</feature>
<accession>A0A937RBN6</accession>
<evidence type="ECO:0000313" key="3">
    <source>
        <dbReference type="Proteomes" id="UP000604475"/>
    </source>
</evidence>
<dbReference type="Proteomes" id="UP000604475">
    <property type="component" value="Unassembled WGS sequence"/>
</dbReference>
<evidence type="ECO:0000313" key="2">
    <source>
        <dbReference type="EMBL" id="MBL7627470.1"/>
    </source>
</evidence>
<dbReference type="InterPro" id="IPR024072">
    <property type="entry name" value="DHFR-like_dom_sf"/>
</dbReference>
<gene>
    <name evidence="2" type="ORF">I7412_09865</name>
</gene>
<dbReference type="SUPFAM" id="SSF53597">
    <property type="entry name" value="Dihydrofolate reductase-like"/>
    <property type="match status" value="1"/>
</dbReference>
<organism evidence="2 3">
    <name type="scientific">Frankia nepalensis</name>
    <dbReference type="NCBI Taxonomy" id="1836974"/>
    <lineage>
        <taxon>Bacteria</taxon>
        <taxon>Bacillati</taxon>
        <taxon>Actinomycetota</taxon>
        <taxon>Actinomycetes</taxon>
        <taxon>Frankiales</taxon>
        <taxon>Frankiaceae</taxon>
        <taxon>Frankia</taxon>
    </lineage>
</organism>
<dbReference type="RefSeq" id="WP_203002960.1">
    <property type="nucleotide sequence ID" value="NZ_JADWYU010000098.1"/>
</dbReference>